<reference evidence="9 10" key="1">
    <citation type="journal article" date="2014" name="PLoS Genet.">
        <title>Analysis of the Phlebiopsis gigantea genome, transcriptome and secretome provides insight into its pioneer colonization strategies of wood.</title>
        <authorList>
            <person name="Hori C."/>
            <person name="Ishida T."/>
            <person name="Igarashi K."/>
            <person name="Samejima M."/>
            <person name="Suzuki H."/>
            <person name="Master E."/>
            <person name="Ferreira P."/>
            <person name="Ruiz-Duenas F.J."/>
            <person name="Held B."/>
            <person name="Canessa P."/>
            <person name="Larrondo L.F."/>
            <person name="Schmoll M."/>
            <person name="Druzhinina I.S."/>
            <person name="Kubicek C.P."/>
            <person name="Gaskell J.A."/>
            <person name="Kersten P."/>
            <person name="St John F."/>
            <person name="Glasner J."/>
            <person name="Sabat G."/>
            <person name="Splinter BonDurant S."/>
            <person name="Syed K."/>
            <person name="Yadav J."/>
            <person name="Mgbeahuruike A.C."/>
            <person name="Kovalchuk A."/>
            <person name="Asiegbu F.O."/>
            <person name="Lackner G."/>
            <person name="Hoffmeister D."/>
            <person name="Rencoret J."/>
            <person name="Gutierrez A."/>
            <person name="Sun H."/>
            <person name="Lindquist E."/>
            <person name="Barry K."/>
            <person name="Riley R."/>
            <person name="Grigoriev I.V."/>
            <person name="Henrissat B."/>
            <person name="Kues U."/>
            <person name="Berka R.M."/>
            <person name="Martinez A.T."/>
            <person name="Covert S.F."/>
            <person name="Blanchette R.A."/>
            <person name="Cullen D."/>
        </authorList>
    </citation>
    <scope>NUCLEOTIDE SEQUENCE [LARGE SCALE GENOMIC DNA]</scope>
    <source>
        <strain evidence="9 10">11061_1 CR5-6</strain>
    </source>
</reference>
<dbReference type="GO" id="GO:0000981">
    <property type="term" value="F:DNA-binding transcription factor activity, RNA polymerase II-specific"/>
    <property type="evidence" value="ECO:0007669"/>
    <property type="project" value="TreeGrafter"/>
</dbReference>
<gene>
    <name evidence="9" type="ORF">PHLGIDRAFT_19541</name>
</gene>
<evidence type="ECO:0000256" key="1">
    <source>
        <dbReference type="ARBA" id="ARBA00004123"/>
    </source>
</evidence>
<dbReference type="GO" id="GO:0008270">
    <property type="term" value="F:zinc ion binding"/>
    <property type="evidence" value="ECO:0007669"/>
    <property type="project" value="UniProtKB-KW"/>
</dbReference>
<evidence type="ECO:0000256" key="3">
    <source>
        <dbReference type="ARBA" id="ARBA00022737"/>
    </source>
</evidence>
<keyword evidence="10" id="KW-1185">Reference proteome</keyword>
<dbReference type="PANTHER" id="PTHR14003:SF19">
    <property type="entry name" value="YY2 TRANSCRIPTION FACTOR"/>
    <property type="match status" value="1"/>
</dbReference>
<dbReference type="OrthoDB" id="6077919at2759"/>
<dbReference type="FunFam" id="3.30.160.60:FF:001102">
    <property type="entry name" value="Transcription factor IIIA"/>
    <property type="match status" value="1"/>
</dbReference>
<dbReference type="GO" id="GO:0031519">
    <property type="term" value="C:PcG protein complex"/>
    <property type="evidence" value="ECO:0007669"/>
    <property type="project" value="TreeGrafter"/>
</dbReference>
<evidence type="ECO:0000256" key="6">
    <source>
        <dbReference type="ARBA" id="ARBA00023242"/>
    </source>
</evidence>
<evidence type="ECO:0000313" key="10">
    <source>
        <dbReference type="Proteomes" id="UP000053257"/>
    </source>
</evidence>
<dbReference type="InterPro" id="IPR013087">
    <property type="entry name" value="Znf_C2H2_type"/>
</dbReference>
<evidence type="ECO:0000256" key="5">
    <source>
        <dbReference type="ARBA" id="ARBA00022833"/>
    </source>
</evidence>
<sequence length="54" mass="6112">MCGMCFSKPSGLQVHVNSHTGYKPFQCEEPGCSKRFSSNFNLQRHKGRLHANKT</sequence>
<keyword evidence="3" id="KW-0677">Repeat</keyword>
<dbReference type="HOGENOM" id="CLU_002678_42_25_1"/>
<evidence type="ECO:0000256" key="4">
    <source>
        <dbReference type="ARBA" id="ARBA00022771"/>
    </source>
</evidence>
<dbReference type="PROSITE" id="PS50157">
    <property type="entry name" value="ZINC_FINGER_C2H2_2"/>
    <property type="match status" value="2"/>
</dbReference>
<keyword evidence="6" id="KW-0539">Nucleus</keyword>
<evidence type="ECO:0000259" key="8">
    <source>
        <dbReference type="PROSITE" id="PS50157"/>
    </source>
</evidence>
<feature type="domain" description="C2H2-type" evidence="8">
    <location>
        <begin position="1"/>
        <end position="24"/>
    </location>
</feature>
<dbReference type="GO" id="GO:0000978">
    <property type="term" value="F:RNA polymerase II cis-regulatory region sequence-specific DNA binding"/>
    <property type="evidence" value="ECO:0007669"/>
    <property type="project" value="TreeGrafter"/>
</dbReference>
<organism evidence="9 10">
    <name type="scientific">Phlebiopsis gigantea (strain 11061_1 CR5-6)</name>
    <name type="common">White-rot fungus</name>
    <name type="synonym">Peniophora gigantea</name>
    <dbReference type="NCBI Taxonomy" id="745531"/>
    <lineage>
        <taxon>Eukaryota</taxon>
        <taxon>Fungi</taxon>
        <taxon>Dikarya</taxon>
        <taxon>Basidiomycota</taxon>
        <taxon>Agaricomycotina</taxon>
        <taxon>Agaricomycetes</taxon>
        <taxon>Polyporales</taxon>
        <taxon>Phanerochaetaceae</taxon>
        <taxon>Phlebiopsis</taxon>
    </lineage>
</organism>
<evidence type="ECO:0000256" key="2">
    <source>
        <dbReference type="ARBA" id="ARBA00022723"/>
    </source>
</evidence>
<evidence type="ECO:0000313" key="9">
    <source>
        <dbReference type="EMBL" id="KIP06092.1"/>
    </source>
</evidence>
<accession>A0A0C3S6B5</accession>
<protein>
    <recommendedName>
        <fullName evidence="8">C2H2-type domain-containing protein</fullName>
    </recommendedName>
</protein>
<dbReference type="AlphaFoldDB" id="A0A0C3S6B5"/>
<dbReference type="Proteomes" id="UP000053257">
    <property type="component" value="Unassembled WGS sequence"/>
</dbReference>
<dbReference type="PANTHER" id="PTHR14003">
    <property type="entry name" value="TRANSCRIPTIONAL REPRESSOR PROTEIN YY"/>
    <property type="match status" value="1"/>
</dbReference>
<dbReference type="PROSITE" id="PS00028">
    <property type="entry name" value="ZINC_FINGER_C2H2_1"/>
    <property type="match status" value="1"/>
</dbReference>
<name>A0A0C3S6B5_PHLG1</name>
<dbReference type="EMBL" id="KN840526">
    <property type="protein sequence ID" value="KIP06092.1"/>
    <property type="molecule type" value="Genomic_DNA"/>
</dbReference>
<dbReference type="SUPFAM" id="SSF57667">
    <property type="entry name" value="beta-beta-alpha zinc fingers"/>
    <property type="match status" value="1"/>
</dbReference>
<dbReference type="GO" id="GO:0005667">
    <property type="term" value="C:transcription regulator complex"/>
    <property type="evidence" value="ECO:0007669"/>
    <property type="project" value="TreeGrafter"/>
</dbReference>
<dbReference type="STRING" id="745531.A0A0C3S6B5"/>
<comment type="subcellular location">
    <subcellularLocation>
        <location evidence="1">Nucleus</location>
    </subcellularLocation>
</comment>
<dbReference type="Gene3D" id="3.30.160.60">
    <property type="entry name" value="Classic Zinc Finger"/>
    <property type="match status" value="2"/>
</dbReference>
<dbReference type="GO" id="GO:0000785">
    <property type="term" value="C:chromatin"/>
    <property type="evidence" value="ECO:0007669"/>
    <property type="project" value="TreeGrafter"/>
</dbReference>
<feature type="domain" description="C2H2-type" evidence="8">
    <location>
        <begin position="25"/>
        <end position="54"/>
    </location>
</feature>
<keyword evidence="4 7" id="KW-0863">Zinc-finger</keyword>
<dbReference type="Pfam" id="PF00096">
    <property type="entry name" value="zf-C2H2"/>
    <property type="match status" value="2"/>
</dbReference>
<dbReference type="SMART" id="SM00355">
    <property type="entry name" value="ZnF_C2H2"/>
    <property type="match status" value="2"/>
</dbReference>
<evidence type="ECO:0000256" key="7">
    <source>
        <dbReference type="PROSITE-ProRule" id="PRU00042"/>
    </source>
</evidence>
<keyword evidence="5" id="KW-0862">Zinc</keyword>
<dbReference type="InterPro" id="IPR036236">
    <property type="entry name" value="Znf_C2H2_sf"/>
</dbReference>
<proteinExistence type="predicted"/>
<keyword evidence="2" id="KW-0479">Metal-binding</keyword>